<dbReference type="InterPro" id="IPR002669">
    <property type="entry name" value="UreD"/>
</dbReference>
<organism evidence="5 6">
    <name type="scientific">Poseidonocella pacifica</name>
    <dbReference type="NCBI Taxonomy" id="871651"/>
    <lineage>
        <taxon>Bacteria</taxon>
        <taxon>Pseudomonadati</taxon>
        <taxon>Pseudomonadota</taxon>
        <taxon>Alphaproteobacteria</taxon>
        <taxon>Rhodobacterales</taxon>
        <taxon>Roseobacteraceae</taxon>
        <taxon>Poseidonocella</taxon>
    </lineage>
</organism>
<evidence type="ECO:0000256" key="2">
    <source>
        <dbReference type="ARBA" id="ARBA00023186"/>
    </source>
</evidence>
<dbReference type="RefSeq" id="WP_092064223.1">
    <property type="nucleotide sequence ID" value="NZ_FOJU01000003.1"/>
</dbReference>
<gene>
    <name evidence="3" type="primary">ureD</name>
    <name evidence="5" type="ORF">SAMN05421688_2103</name>
</gene>
<dbReference type="OrthoDB" id="9798842at2"/>
<dbReference type="Proteomes" id="UP000198796">
    <property type="component" value="Unassembled WGS sequence"/>
</dbReference>
<keyword evidence="3" id="KW-0996">Nickel insertion</keyword>
<comment type="subunit">
    <text evidence="3">UreD, UreF and UreG form a complex that acts as a GTP-hydrolysis-dependent molecular chaperone, activating the urease apoprotein by helping to assemble the nickel containing metallocenter of UreC. The UreE protein probably delivers the nickel.</text>
</comment>
<dbReference type="GO" id="GO:0005737">
    <property type="term" value="C:cytoplasm"/>
    <property type="evidence" value="ECO:0007669"/>
    <property type="project" value="UniProtKB-SubCell"/>
</dbReference>
<dbReference type="PANTHER" id="PTHR33643:SF1">
    <property type="entry name" value="UREASE ACCESSORY PROTEIN D"/>
    <property type="match status" value="1"/>
</dbReference>
<reference evidence="5 6" key="1">
    <citation type="submission" date="2016-10" db="EMBL/GenBank/DDBJ databases">
        <authorList>
            <person name="de Groot N.N."/>
        </authorList>
    </citation>
    <scope>NUCLEOTIDE SEQUENCE [LARGE SCALE GENOMIC DNA]</scope>
    <source>
        <strain evidence="5 6">DSM 29316</strain>
    </source>
</reference>
<dbReference type="Pfam" id="PF01774">
    <property type="entry name" value="UreD"/>
    <property type="match status" value="1"/>
</dbReference>
<evidence type="ECO:0000313" key="5">
    <source>
        <dbReference type="EMBL" id="SFA98457.1"/>
    </source>
</evidence>
<evidence type="ECO:0000256" key="1">
    <source>
        <dbReference type="ARBA" id="ARBA00007177"/>
    </source>
</evidence>
<comment type="subcellular location">
    <subcellularLocation>
        <location evidence="3">Cytoplasm</location>
    </subcellularLocation>
</comment>
<dbReference type="EMBL" id="FOJU01000003">
    <property type="protein sequence ID" value="SFA98457.1"/>
    <property type="molecule type" value="Genomic_DNA"/>
</dbReference>
<comment type="similarity">
    <text evidence="1 3">Belongs to the UreD family.</text>
</comment>
<keyword evidence="2 3" id="KW-0143">Chaperone</keyword>
<sequence>MGIYGAVAQSAEQIAPIQEQPRARGTLRLSTKAGPKGSAIDGLRQQGCLKALFPRVTGHTEAILINTSGGITGGDRLRISATAGAGSRLALTTQAAERAYAAQPGPAGRLTTDLTVADGASLAWLPQETILFDRSALNRRLSVDLAPEARFLMVEPIIFGRRAMGERLSAIDFDDRVEIRRAGRLIYLDAARLNGDAEAHLDRPAIGAGARAMAAVVFAAPEAEAQLPLVRALLPQSAGASLLGPDLLVARLLAPDSLALRRMLLPLLTRLNAGPLPRSWMT</sequence>
<comment type="function">
    <text evidence="3">Required for maturation of urease via the functional incorporation of the urease nickel metallocenter.</text>
</comment>
<evidence type="ECO:0000256" key="3">
    <source>
        <dbReference type="HAMAP-Rule" id="MF_01384"/>
    </source>
</evidence>
<dbReference type="HAMAP" id="MF_01384">
    <property type="entry name" value="UreD"/>
    <property type="match status" value="1"/>
</dbReference>
<feature type="region of interest" description="Disordered" evidence="4">
    <location>
        <begin position="19"/>
        <end position="38"/>
    </location>
</feature>
<protein>
    <recommendedName>
        <fullName evidence="3">Urease accessory protein UreD</fullName>
    </recommendedName>
</protein>
<evidence type="ECO:0000313" key="6">
    <source>
        <dbReference type="Proteomes" id="UP000198796"/>
    </source>
</evidence>
<dbReference type="GO" id="GO:0016151">
    <property type="term" value="F:nickel cation binding"/>
    <property type="evidence" value="ECO:0007669"/>
    <property type="project" value="UniProtKB-UniRule"/>
</dbReference>
<dbReference type="STRING" id="871651.SAMN05421688_2103"/>
<keyword evidence="3" id="KW-0963">Cytoplasm</keyword>
<dbReference type="PANTHER" id="PTHR33643">
    <property type="entry name" value="UREASE ACCESSORY PROTEIN D"/>
    <property type="match status" value="1"/>
</dbReference>
<proteinExistence type="inferred from homology"/>
<accession>A0A1I0XCN8</accession>
<evidence type="ECO:0000256" key="4">
    <source>
        <dbReference type="SAM" id="MobiDB-lite"/>
    </source>
</evidence>
<dbReference type="AlphaFoldDB" id="A0A1I0XCN8"/>
<keyword evidence="6" id="KW-1185">Reference proteome</keyword>
<name>A0A1I0XCN8_9RHOB</name>